<dbReference type="KEGG" id="mbr:MONBRDRAFT_39165"/>
<dbReference type="InterPro" id="IPR038120">
    <property type="entry name" value="Rpb1_funnel_sf"/>
</dbReference>
<keyword evidence="7" id="KW-0479">Metal-binding</keyword>
<dbReference type="RefSeq" id="XP_001750496.1">
    <property type="nucleotide sequence ID" value="XM_001750444.1"/>
</dbReference>
<dbReference type="Gene3D" id="6.20.50.80">
    <property type="match status" value="1"/>
</dbReference>
<dbReference type="GO" id="GO:0003677">
    <property type="term" value="F:DNA binding"/>
    <property type="evidence" value="ECO:0007669"/>
    <property type="project" value="InterPro"/>
</dbReference>
<dbReference type="EMBL" id="CH991582">
    <property type="protein sequence ID" value="EDQ84710.1"/>
    <property type="molecule type" value="Genomic_DNA"/>
</dbReference>
<evidence type="ECO:0000256" key="5">
    <source>
        <dbReference type="ARBA" id="ARBA00022679"/>
    </source>
</evidence>
<comment type="similarity">
    <text evidence="2 14">Belongs to the RNA polymerase beta' chain family.</text>
</comment>
<keyword evidence="5 14" id="KW-0808">Transferase</keyword>
<evidence type="ECO:0000256" key="3">
    <source>
        <dbReference type="ARBA" id="ARBA00011206"/>
    </source>
</evidence>
<evidence type="ECO:0000256" key="6">
    <source>
        <dbReference type="ARBA" id="ARBA00022695"/>
    </source>
</evidence>
<dbReference type="FunFam" id="1.10.274.100:FF:000008">
    <property type="entry name" value="DNA-directed RNA polymerase subunit"/>
    <property type="match status" value="1"/>
</dbReference>
<dbReference type="Pfam" id="PF04983">
    <property type="entry name" value="RNA_pol_Rpb1_3"/>
    <property type="match status" value="1"/>
</dbReference>
<keyword evidence="8" id="KW-0862">Zinc</keyword>
<evidence type="ECO:0000256" key="15">
    <source>
        <dbReference type="SAM" id="MobiDB-lite"/>
    </source>
</evidence>
<feature type="region of interest" description="Disordered" evidence="15">
    <location>
        <begin position="1395"/>
        <end position="1414"/>
    </location>
</feature>
<dbReference type="InParanoid" id="A9VCM2"/>
<evidence type="ECO:0000259" key="16">
    <source>
        <dbReference type="SMART" id="SM00663"/>
    </source>
</evidence>
<dbReference type="Gene3D" id="1.10.274.100">
    <property type="entry name" value="RNA polymerase Rpb1, domain 3"/>
    <property type="match status" value="1"/>
</dbReference>
<dbReference type="Gene3D" id="1.10.132.30">
    <property type="match status" value="1"/>
</dbReference>
<dbReference type="InterPro" id="IPR007083">
    <property type="entry name" value="RNA_pol_Rpb1_4"/>
</dbReference>
<dbReference type="InterPro" id="IPR015700">
    <property type="entry name" value="RPC1"/>
</dbReference>
<dbReference type="FunFam" id="4.10.860.120:FF:000004">
    <property type="entry name" value="DNA-directed RNA polymerase subunit"/>
    <property type="match status" value="1"/>
</dbReference>
<dbReference type="InterPro" id="IPR035698">
    <property type="entry name" value="RNAP_III_Rpc1_C"/>
</dbReference>
<dbReference type="PANTHER" id="PTHR48446">
    <property type="entry name" value="DNA-DIRECTED RNA POLYMERASE SUBUNIT BETA' N-TERMINAL SECTION"/>
    <property type="match status" value="1"/>
</dbReference>
<organism evidence="17 18">
    <name type="scientific">Monosiga brevicollis</name>
    <name type="common">Choanoflagellate</name>
    <dbReference type="NCBI Taxonomy" id="81824"/>
    <lineage>
        <taxon>Eukaryota</taxon>
        <taxon>Choanoflagellata</taxon>
        <taxon>Craspedida</taxon>
        <taxon>Salpingoecidae</taxon>
        <taxon>Monosiga</taxon>
    </lineage>
</organism>
<dbReference type="InterPro" id="IPR000722">
    <property type="entry name" value="RNA_pol_asu"/>
</dbReference>
<dbReference type="InterPro" id="IPR006592">
    <property type="entry name" value="RNA_pol_N"/>
</dbReference>
<dbReference type="GO" id="GO:0046872">
    <property type="term" value="F:metal ion binding"/>
    <property type="evidence" value="ECO:0007669"/>
    <property type="project" value="UniProtKB-KW"/>
</dbReference>
<dbReference type="CDD" id="cd02583">
    <property type="entry name" value="RNAP_III_RPC1_N"/>
    <property type="match status" value="1"/>
</dbReference>
<dbReference type="InterPro" id="IPR007080">
    <property type="entry name" value="RNA_pol_Rpb1_1"/>
</dbReference>
<dbReference type="Gene3D" id="2.40.40.20">
    <property type="match status" value="1"/>
</dbReference>
<evidence type="ECO:0000256" key="13">
    <source>
        <dbReference type="ARBA" id="ARBA00058108"/>
    </source>
</evidence>
<evidence type="ECO:0000256" key="7">
    <source>
        <dbReference type="ARBA" id="ARBA00022723"/>
    </source>
</evidence>
<dbReference type="STRING" id="81824.A9VCM2"/>
<dbReference type="EC" id="2.7.7.6" evidence="14"/>
<dbReference type="OMA" id="AVCPPYN"/>
<evidence type="ECO:0000256" key="14">
    <source>
        <dbReference type="RuleBase" id="RU004279"/>
    </source>
</evidence>
<evidence type="ECO:0000256" key="12">
    <source>
        <dbReference type="ARBA" id="ARBA00048552"/>
    </source>
</evidence>
<evidence type="ECO:0000256" key="8">
    <source>
        <dbReference type="ARBA" id="ARBA00022833"/>
    </source>
</evidence>
<dbReference type="Pfam" id="PF00623">
    <property type="entry name" value="RNA_pol_Rpb1_2"/>
    <property type="match status" value="1"/>
</dbReference>
<dbReference type="FunCoup" id="A9VCM2">
    <property type="interactions" value="1730"/>
</dbReference>
<dbReference type="InterPro" id="IPR035697">
    <property type="entry name" value="RNAP_III_RPC1_N"/>
</dbReference>
<dbReference type="InterPro" id="IPR044893">
    <property type="entry name" value="RNA_pol_Rpb1_clamp_domain"/>
</dbReference>
<feature type="domain" description="RNA polymerase N-terminal" evidence="16">
    <location>
        <begin position="250"/>
        <end position="538"/>
    </location>
</feature>
<dbReference type="Pfam" id="PF04998">
    <property type="entry name" value="RNA_pol_Rpb1_5"/>
    <property type="match status" value="1"/>
</dbReference>
<gene>
    <name evidence="17" type="ORF">MONBRDRAFT_39165</name>
</gene>
<dbReference type="Gene3D" id="6.10.250.2940">
    <property type="match status" value="1"/>
</dbReference>
<reference evidence="17 18" key="1">
    <citation type="journal article" date="2008" name="Nature">
        <title>The genome of the choanoflagellate Monosiga brevicollis and the origin of metazoans.</title>
        <authorList>
            <consortium name="JGI Sequencing"/>
            <person name="King N."/>
            <person name="Westbrook M.J."/>
            <person name="Young S.L."/>
            <person name="Kuo A."/>
            <person name="Abedin M."/>
            <person name="Chapman J."/>
            <person name="Fairclough S."/>
            <person name="Hellsten U."/>
            <person name="Isogai Y."/>
            <person name="Letunic I."/>
            <person name="Marr M."/>
            <person name="Pincus D."/>
            <person name="Putnam N."/>
            <person name="Rokas A."/>
            <person name="Wright K.J."/>
            <person name="Zuzow R."/>
            <person name="Dirks W."/>
            <person name="Good M."/>
            <person name="Goodstein D."/>
            <person name="Lemons D."/>
            <person name="Li W."/>
            <person name="Lyons J.B."/>
            <person name="Morris A."/>
            <person name="Nichols S."/>
            <person name="Richter D.J."/>
            <person name="Salamov A."/>
            <person name="Bork P."/>
            <person name="Lim W.A."/>
            <person name="Manning G."/>
            <person name="Miller W.T."/>
            <person name="McGinnis W."/>
            <person name="Shapiro H."/>
            <person name="Tjian R."/>
            <person name="Grigoriev I.V."/>
            <person name="Rokhsar D."/>
        </authorList>
    </citation>
    <scope>NUCLEOTIDE SEQUENCE [LARGE SCALE GENOMIC DNA]</scope>
    <source>
        <strain evidence="18">MX1 / ATCC 50154</strain>
    </source>
</reference>
<evidence type="ECO:0000313" key="18">
    <source>
        <dbReference type="Proteomes" id="UP000001357"/>
    </source>
</evidence>
<dbReference type="eggNOG" id="KOG0261">
    <property type="taxonomic scope" value="Eukaryota"/>
</dbReference>
<dbReference type="Pfam" id="PF04997">
    <property type="entry name" value="RNA_pol_Rpb1_1"/>
    <property type="match status" value="1"/>
</dbReference>
<dbReference type="Proteomes" id="UP000001357">
    <property type="component" value="Unassembled WGS sequence"/>
</dbReference>
<dbReference type="Pfam" id="PF05000">
    <property type="entry name" value="RNA_pol_Rpb1_4"/>
    <property type="match status" value="1"/>
</dbReference>
<dbReference type="InterPro" id="IPR007066">
    <property type="entry name" value="RNA_pol_Rpb1_3"/>
</dbReference>
<dbReference type="Gene3D" id="1.10.150.390">
    <property type="match status" value="1"/>
</dbReference>
<evidence type="ECO:0000256" key="11">
    <source>
        <dbReference type="ARBA" id="ARBA00023242"/>
    </source>
</evidence>
<comment type="subcellular location">
    <subcellularLocation>
        <location evidence="1">Nucleus</location>
    </subcellularLocation>
</comment>
<dbReference type="Gene3D" id="4.10.860.120">
    <property type="entry name" value="RNA polymerase II, clamp domain"/>
    <property type="match status" value="1"/>
</dbReference>
<dbReference type="PANTHER" id="PTHR48446:SF1">
    <property type="entry name" value="DNA-DIRECTED RNA POLYMERASE SUBUNIT BETA' N-TERMINAL SECTION"/>
    <property type="match status" value="1"/>
</dbReference>
<dbReference type="FunFam" id="2.40.40.20:FF:000019">
    <property type="entry name" value="DNA-directed RNA polymerase II subunit RPB1"/>
    <property type="match status" value="1"/>
</dbReference>
<dbReference type="NCBIfam" id="NF006336">
    <property type="entry name" value="PRK08566.1"/>
    <property type="match status" value="1"/>
</dbReference>
<protein>
    <recommendedName>
        <fullName evidence="14">DNA-directed RNA polymerase subunit</fullName>
        <ecNumber evidence="14">2.7.7.6</ecNumber>
    </recommendedName>
</protein>
<accession>A9VCM2</accession>
<comment type="catalytic activity">
    <reaction evidence="12 14">
        <text>RNA(n) + a ribonucleoside 5'-triphosphate = RNA(n+1) + diphosphate</text>
        <dbReference type="Rhea" id="RHEA:21248"/>
        <dbReference type="Rhea" id="RHEA-COMP:14527"/>
        <dbReference type="Rhea" id="RHEA-COMP:17342"/>
        <dbReference type="ChEBI" id="CHEBI:33019"/>
        <dbReference type="ChEBI" id="CHEBI:61557"/>
        <dbReference type="ChEBI" id="CHEBI:140395"/>
        <dbReference type="EC" id="2.7.7.6"/>
    </reaction>
</comment>
<dbReference type="GO" id="GO:0042797">
    <property type="term" value="P:tRNA transcription by RNA polymerase III"/>
    <property type="evidence" value="ECO:0000318"/>
    <property type="project" value="GO_Central"/>
</dbReference>
<dbReference type="GeneID" id="5895717"/>
<name>A9VCM2_MONBE</name>
<dbReference type="SUPFAM" id="SSF64484">
    <property type="entry name" value="beta and beta-prime subunits of DNA dependent RNA-polymerase"/>
    <property type="match status" value="1"/>
</dbReference>
<comment type="subunit">
    <text evidence="3">Component of the RNA polymerase III (Pol III) complex consisting of 17 subunits.</text>
</comment>
<dbReference type="Gene3D" id="3.30.1490.180">
    <property type="entry name" value="RNA polymerase ii"/>
    <property type="match status" value="1"/>
</dbReference>
<evidence type="ECO:0000256" key="2">
    <source>
        <dbReference type="ARBA" id="ARBA00006460"/>
    </source>
</evidence>
<dbReference type="InterPro" id="IPR007081">
    <property type="entry name" value="RNA_pol_Rpb1_5"/>
</dbReference>
<keyword evidence="9" id="KW-0460">Magnesium</keyword>
<keyword evidence="18" id="KW-1185">Reference proteome</keyword>
<dbReference type="GO" id="GO:0003899">
    <property type="term" value="F:DNA-directed RNA polymerase activity"/>
    <property type="evidence" value="ECO:0007669"/>
    <property type="project" value="UniProtKB-EC"/>
</dbReference>
<comment type="function">
    <text evidence="13">DNA-dependent RNA polymerase catalyzes the transcription of DNA into RNA using the four ribonucleoside triphosphates as substrates. Largest and catalytic core component of RNA polymerase III which synthesizes small RNAs, such as 5S rRNA and tRNAs. Forms the polymerase active center together with the second largest subunit. A single-stranded DNA template strand of the promoter is positioned within the central active site cleft of Pol III. A bridging helix emanates from RPC1 and crosses the cleft near the catalytic site and is thought to promote translocation of Pol III by acting as a ratchet that moves the RNA-DNA hybrid through the active site by switching from straight to bent conformations at each step of nucleotide addition.</text>
</comment>
<dbReference type="InterPro" id="IPR042102">
    <property type="entry name" value="RNA_pol_Rpb1_3_sf"/>
</dbReference>
<keyword evidence="10 14" id="KW-0804">Transcription</keyword>
<dbReference type="FunFam" id="1.10.150.390:FF:000004">
    <property type="entry name" value="DNA-directed RNA polymerase subunit"/>
    <property type="match status" value="1"/>
</dbReference>
<dbReference type="CDD" id="cd02736">
    <property type="entry name" value="RNAP_III_Rpc1_C"/>
    <property type="match status" value="1"/>
</dbReference>
<keyword evidence="4 14" id="KW-0240">DNA-directed RNA polymerase</keyword>
<dbReference type="GO" id="GO:0005666">
    <property type="term" value="C:RNA polymerase III complex"/>
    <property type="evidence" value="ECO:0000318"/>
    <property type="project" value="GO_Central"/>
</dbReference>
<evidence type="ECO:0000256" key="4">
    <source>
        <dbReference type="ARBA" id="ARBA00022478"/>
    </source>
</evidence>
<keyword evidence="11" id="KW-0539">Nucleus</keyword>
<proteinExistence type="inferred from homology"/>
<evidence type="ECO:0000256" key="10">
    <source>
        <dbReference type="ARBA" id="ARBA00023163"/>
    </source>
</evidence>
<sequence>MAKQQYRDDQTPKKISHIQFGLMDHYEMQRLSEVRVYSKEFYTGLPDRKPAPFGPLDRRLGAFDKSLDCATCSQNLRKCEGHFGHIELELPVFHVGFFKATLSCLQRICKSCSRVMLSHKQATVFLRRLQDPNLERGPRAAIIKEVGDQCRKNAASCPHCSACNGVVKRPKNSVLRIVHERFTKKNNRLREAHHQLFQEAASEVKDLSASLKADKVQDELNPLRALQLLRAVPDQDCPLLDMDPFCGRPEKLILTNLIVPPGGSGSNEDPLTTGLAAKRVEDAGGQKIERIMQTWEALQVHVALYFNGDLPGLPKDLKPKKAPRGFYQRLKGKQGRFRGNLSGKRVNYSGRTVISPDPNASIDEVCVPYHVCKILTYPEMVNDYNIQRLRAAVENGPDNYPGAVLLEKSRDKRTYDLAHCNRQKSARELAKGDIVRRHLIDGDYALFNRQPSLHRMSIMCHRVKARPWRTFRFNECVCKPYNADFDGDEMNLHVPQTEEAKAEAALLLRTTHNLCTPCNGEPLIAACQDFITGCFLISQKDTFFTKAKVMQMVCAFSDGSLKISLPVPAIVKPVAMWTGKQVFSMMMRPSKDDPHQVDLTEKNKSFDKNYEKSEVKKLGRDLTIGERSLCPEDGFVIIRSSRLLCGFLDKANVGESKSTIFYRLLRDYSAQAAVDGMLRMTKLTTRYLMERGFSIGLEDVTPPQELTDEKAVLIKTAFDKCSGYIAEYKSGRIECQPGQSAEETLESFIRKDLNQVREEAGSLCRKVLSPYNAPKIMAKCGSKGSPINMAQMIALVGQQILNGSRVPNGFEDRPLPHFRRFAKVPMAKGFVANSFYTGLTPAEFFFHTMSGREGLVDTAVKTAETGYMQRRLMKALEDLVVHYDTTVRNSSGHMIQFCYGDDGLDPQGMETDDCAVDLEHLFVHVLASDRDGPPPVTLQPAAVISTFESILKEQDLRDYDHPYCPLGLDVSADKEHFFLNQLRVFLEKRAQQLAEIRQRIGLAPALEAPAEDDPAKRHLVNNLMSVTREDMRIFVEKALFKFRRTVVEPGTAVGAIGAQSIGEPGTQMTLKTFHFAGVAAMNVTLGVPRIKEIINAAKNISTPVITAKLENDREESFARQVKARLETLTLGEVADHFDVVCNEDGGYVRVKLNLKVIQRKHLEVTMNTIIDSIAASRLTKIKHEHLSVMSSEVFQAVPVCDSKTVANRVHALRHLANVLPNCVITGLPGIRRAIIAKDPNEGTFSIAIDGTDLKGVMATPGVIGTTVDCNHVMELEQTLGIEAARSIIMDQVQYVMSNYGIHINPRHTMLMSDLMTFKGEVLGITRFGIAKMKESVFMLASFEKTTDHLFDAALRGTTDSVDGVSECIILGVPMRIGTGLFKLLHETKVEEQPKRRPLLFDQEQFHPSLPKRSQ</sequence>
<evidence type="ECO:0000313" key="17">
    <source>
        <dbReference type="EMBL" id="EDQ84710.1"/>
    </source>
</evidence>
<dbReference type="SMART" id="SM00663">
    <property type="entry name" value="RPOLA_N"/>
    <property type="match status" value="1"/>
</dbReference>
<evidence type="ECO:0000256" key="1">
    <source>
        <dbReference type="ARBA" id="ARBA00004123"/>
    </source>
</evidence>
<keyword evidence="6 14" id="KW-0548">Nucleotidyltransferase</keyword>
<evidence type="ECO:0000256" key="9">
    <source>
        <dbReference type="ARBA" id="ARBA00022842"/>
    </source>
</evidence>